<dbReference type="EMBL" id="LSDG01000043">
    <property type="protein sequence ID" value="KXB65312.1"/>
    <property type="molecule type" value="Genomic_DNA"/>
</dbReference>
<accession>A0A134AC70</accession>
<dbReference type="AlphaFoldDB" id="A0A134AC70"/>
<protein>
    <submittedName>
        <fullName evidence="1">Uncharacterized protein</fullName>
    </submittedName>
</protein>
<evidence type="ECO:0000313" key="1">
    <source>
        <dbReference type="EMBL" id="KXB65312.1"/>
    </source>
</evidence>
<reference evidence="2" key="1">
    <citation type="submission" date="2016-01" db="EMBL/GenBank/DDBJ databases">
        <authorList>
            <person name="Mitreva M."/>
            <person name="Pepin K.H."/>
            <person name="Mihindukulasuriya K.A."/>
            <person name="Fulton R."/>
            <person name="Fronick C."/>
            <person name="O'Laughlin M."/>
            <person name="Miner T."/>
            <person name="Herter B."/>
            <person name="Rosa B.A."/>
            <person name="Cordes M."/>
            <person name="Tomlinson C."/>
            <person name="Wollam A."/>
            <person name="Palsikar V.B."/>
            <person name="Mardis E.R."/>
            <person name="Wilson R.K."/>
        </authorList>
    </citation>
    <scope>NUCLEOTIDE SEQUENCE [LARGE SCALE GENOMIC DNA]</scope>
    <source>
        <strain evidence="2">DNF00729</strain>
    </source>
</reference>
<sequence length="48" mass="5418">MPPNPLNKGKGLLKIQIQIILEREIIMKSIPCVDSVDVTIDNGKIKFR</sequence>
<gene>
    <name evidence="1" type="ORF">HMPREF1863_01408</name>
</gene>
<dbReference type="Proteomes" id="UP000070442">
    <property type="component" value="Unassembled WGS sequence"/>
</dbReference>
<evidence type="ECO:0000313" key="2">
    <source>
        <dbReference type="Proteomes" id="UP000070442"/>
    </source>
</evidence>
<organism evidence="1 2">
    <name type="scientific">Aedoeadaptatus coxii</name>
    <dbReference type="NCBI Taxonomy" id="755172"/>
    <lineage>
        <taxon>Bacteria</taxon>
        <taxon>Bacillati</taxon>
        <taxon>Bacillota</taxon>
        <taxon>Tissierellia</taxon>
        <taxon>Tissierellales</taxon>
        <taxon>Peptoniphilaceae</taxon>
        <taxon>Aedoeadaptatus</taxon>
    </lineage>
</organism>
<comment type="caution">
    <text evidence="1">The sequence shown here is derived from an EMBL/GenBank/DDBJ whole genome shotgun (WGS) entry which is preliminary data.</text>
</comment>
<dbReference type="STRING" id="755172.HMPREF1863_01408"/>
<name>A0A134AC70_9FIRM</name>
<proteinExistence type="predicted"/>
<dbReference type="PATRIC" id="fig|755172.3.peg.1367"/>
<keyword evidence="2" id="KW-1185">Reference proteome</keyword>